<keyword evidence="2" id="KW-0614">Plasmid</keyword>
<gene>
    <name evidence="2" type="ORF">AVL57_00180</name>
</gene>
<keyword evidence="3" id="KW-1185">Reference proteome</keyword>
<protein>
    <submittedName>
        <fullName evidence="2">Uncharacterized protein</fullName>
    </submittedName>
</protein>
<evidence type="ECO:0000313" key="3">
    <source>
        <dbReference type="Proteomes" id="UP000056750"/>
    </source>
</evidence>
<feature type="transmembrane region" description="Helical" evidence="1">
    <location>
        <begin position="92"/>
        <end position="109"/>
    </location>
</feature>
<accession>A0ABM5YPV3</accession>
<keyword evidence="1" id="KW-0812">Transmembrane</keyword>
<proteinExistence type="predicted"/>
<sequence length="110" mass="12270">MYAIDSKQVSSKKVRVTISGMRFVALGMFIGHLALSLRCALPAFFNGHLSQFQFIGGLGLICAGVLLSATVINMVTHVSRDYDERQQQFEQVLCLMLVNAFLYVGYGLFW</sequence>
<keyword evidence="1" id="KW-1133">Transmembrane helix</keyword>
<evidence type="ECO:0000313" key="2">
    <source>
        <dbReference type="EMBL" id="AMJ76599.1"/>
    </source>
</evidence>
<feature type="transmembrane region" description="Helical" evidence="1">
    <location>
        <begin position="21"/>
        <end position="45"/>
    </location>
</feature>
<reference evidence="2 3" key="1">
    <citation type="submission" date="2015-12" db="EMBL/GenBank/DDBJ databases">
        <title>Intraspecies pangenome expansion in the marine bacterium Alteromonas.</title>
        <authorList>
            <person name="Lopez-Perez M."/>
            <person name="Rodriguez-Valera F."/>
        </authorList>
    </citation>
    <scope>NUCLEOTIDE SEQUENCE [LARGE SCALE GENOMIC DNA]</scope>
    <source>
        <strain evidence="2 3">LMG 21861</strain>
        <plasmid evidence="2 3">pASTE61-200</plasmid>
    </source>
</reference>
<keyword evidence="1" id="KW-0472">Membrane</keyword>
<dbReference type="EMBL" id="CP013927">
    <property type="protein sequence ID" value="AMJ76599.1"/>
    <property type="molecule type" value="Genomic_DNA"/>
</dbReference>
<name>A0ABM5YPV3_9ALTE</name>
<dbReference type="RefSeq" id="WP_061093640.1">
    <property type="nucleotide sequence ID" value="NZ_CP013927.1"/>
</dbReference>
<feature type="transmembrane region" description="Helical" evidence="1">
    <location>
        <begin position="51"/>
        <end position="72"/>
    </location>
</feature>
<dbReference type="Proteomes" id="UP000056750">
    <property type="component" value="Plasmid pASTE61-200"/>
</dbReference>
<evidence type="ECO:0000256" key="1">
    <source>
        <dbReference type="SAM" id="Phobius"/>
    </source>
</evidence>
<geneLocation type="plasmid" evidence="2 3">
    <name>pASTE61-200</name>
</geneLocation>
<organism evidence="2 3">
    <name type="scientific">Alteromonas stellipolaris</name>
    <dbReference type="NCBI Taxonomy" id="233316"/>
    <lineage>
        <taxon>Bacteria</taxon>
        <taxon>Pseudomonadati</taxon>
        <taxon>Pseudomonadota</taxon>
        <taxon>Gammaproteobacteria</taxon>
        <taxon>Alteromonadales</taxon>
        <taxon>Alteromonadaceae</taxon>
        <taxon>Alteromonas/Salinimonas group</taxon>
        <taxon>Alteromonas</taxon>
    </lineage>
</organism>